<reference evidence="3 4" key="1">
    <citation type="submission" date="2020-05" db="EMBL/GenBank/DDBJ databases">
        <authorList>
            <person name="Kim M.K."/>
        </authorList>
    </citation>
    <scope>NUCLEOTIDE SEQUENCE [LARGE SCALE GENOMIC DNA]</scope>
    <source>
        <strain evidence="3 4">BT25</strain>
    </source>
</reference>
<feature type="signal peptide" evidence="2">
    <location>
        <begin position="1"/>
        <end position="26"/>
    </location>
</feature>
<feature type="region of interest" description="Disordered" evidence="1">
    <location>
        <begin position="111"/>
        <end position="147"/>
    </location>
</feature>
<evidence type="ECO:0000313" key="3">
    <source>
        <dbReference type="EMBL" id="NTS31499.1"/>
    </source>
</evidence>
<comment type="caution">
    <text evidence="3">The sequence shown here is derived from an EMBL/GenBank/DDBJ whole genome shotgun (WGS) entry which is preliminary data.</text>
</comment>
<evidence type="ECO:0000256" key="1">
    <source>
        <dbReference type="SAM" id="MobiDB-lite"/>
    </source>
</evidence>
<accession>A0A849VS57</accession>
<dbReference type="RefSeq" id="WP_162737176.1">
    <property type="nucleotide sequence ID" value="NZ_JABUMX010000002.1"/>
</dbReference>
<evidence type="ECO:0000256" key="2">
    <source>
        <dbReference type="SAM" id="SignalP"/>
    </source>
</evidence>
<keyword evidence="2" id="KW-0732">Signal</keyword>
<sequence>MRSVELLSGMMLAIAASILFFSPASAGEKLGFPPPDSPGTVRTPMTPQNIQKELDQRLKRQFEAAAGPSGRLTAQQAKDAGWGFIADHFDEISRGNGDTVGLNEIQSFMDARSPVARTAEPSVAPKKKGKTTEPPKPVDNSPIQIIE</sequence>
<dbReference type="AlphaFoldDB" id="A0A849VS57"/>
<evidence type="ECO:0000313" key="4">
    <source>
        <dbReference type="Proteomes" id="UP000550508"/>
    </source>
</evidence>
<dbReference type="EMBL" id="JABUMX010000002">
    <property type="protein sequence ID" value="NTS31499.1"/>
    <property type="molecule type" value="Genomic_DNA"/>
</dbReference>
<gene>
    <name evidence="3" type="ORF">HQ945_09570</name>
</gene>
<name>A0A849VS57_9HYPH</name>
<protein>
    <submittedName>
        <fullName evidence="3">Uncharacterized protein</fullName>
    </submittedName>
</protein>
<feature type="chain" id="PRO_5032923098" evidence="2">
    <location>
        <begin position="27"/>
        <end position="147"/>
    </location>
</feature>
<organism evidence="3 4">
    <name type="scientific">Phyllobacterium pellucidum</name>
    <dbReference type="NCBI Taxonomy" id="2740464"/>
    <lineage>
        <taxon>Bacteria</taxon>
        <taxon>Pseudomonadati</taxon>
        <taxon>Pseudomonadota</taxon>
        <taxon>Alphaproteobacteria</taxon>
        <taxon>Hyphomicrobiales</taxon>
        <taxon>Phyllobacteriaceae</taxon>
        <taxon>Phyllobacterium</taxon>
    </lineage>
</organism>
<dbReference type="Proteomes" id="UP000550508">
    <property type="component" value="Unassembled WGS sequence"/>
</dbReference>
<proteinExistence type="predicted"/>
<keyword evidence="4" id="KW-1185">Reference proteome</keyword>